<protein>
    <submittedName>
        <fullName evidence="1">Uncharacterized protein</fullName>
    </submittedName>
</protein>
<evidence type="ECO:0000313" key="1">
    <source>
        <dbReference type="EMBL" id="TMS56964.1"/>
    </source>
</evidence>
<comment type="caution">
    <text evidence="1">The sequence shown here is derived from an EMBL/GenBank/DDBJ whole genome shotgun (WGS) entry which is preliminary data.</text>
</comment>
<dbReference type="EMBL" id="AKCV02000025">
    <property type="protein sequence ID" value="TMS56964.1"/>
    <property type="molecule type" value="Genomic_DNA"/>
</dbReference>
<keyword evidence="2" id="KW-1185">Reference proteome</keyword>
<proteinExistence type="predicted"/>
<evidence type="ECO:0000313" key="2">
    <source>
        <dbReference type="Proteomes" id="UP000004277"/>
    </source>
</evidence>
<dbReference type="Proteomes" id="UP000004277">
    <property type="component" value="Unassembled WGS sequence"/>
</dbReference>
<name>A0ACD3SLA5_9BURK</name>
<organism evidence="1 2">
    <name type="scientific">Imbroritus primus</name>
    <dbReference type="NCBI Taxonomy" id="3058603"/>
    <lineage>
        <taxon>Bacteria</taxon>
        <taxon>Pseudomonadati</taxon>
        <taxon>Pseudomonadota</taxon>
        <taxon>Betaproteobacteria</taxon>
        <taxon>Burkholderiales</taxon>
        <taxon>Burkholderiaceae</taxon>
        <taxon>Imbroritus</taxon>
    </lineage>
</organism>
<gene>
    <name evidence="1" type="ORF">MW7_013400</name>
</gene>
<sequence length="379" mass="42324">MTAWEAAWHAVKHLLPTTLPDLTLPQSIWGMAEALSQAIHTQPQAPFGSVPGRDGKAKPAEPAMVLAMRPAGTMGDKVWHWMNSILPLQPMKRAMTRKLWSTIETFSSAIRNLSDNDSCRKTRLAERRGMASAQRWVSLRTLHAFTTELGYTLETNVPESQWDEPGRPLAYAIGEFHYVDTVQEKIRDIVKVIRRPGDYVLSESDETQPAPAERCFDAPPSRCISVDPPALRADAEKKGLAGWDLRLTALEFLHNIAPDHVPAIEHQLPFGEILARYQATLAQVEDGAIPIPDKDMPDLQHLCAQISAATVVFNQAVDETRPARDRYFARCMQDYDLGANVIGVFGQSHLDGIRDALHQSGNSHYVILRAPERDAILYR</sequence>
<accession>A0ACD3SLA5</accession>
<reference evidence="1" key="1">
    <citation type="submission" date="2019-05" db="EMBL/GenBank/DDBJ databases">
        <title>Revised genome assembly of Burkholderiaceae (previously Ralstonia) sp. PBA.</title>
        <authorList>
            <person name="Gan H.M."/>
        </authorList>
    </citation>
    <scope>NUCLEOTIDE SEQUENCE</scope>
    <source>
        <strain evidence="1">PBA</strain>
    </source>
</reference>